<dbReference type="AlphaFoldDB" id="A0A9Q8PCN4"/>
<dbReference type="RefSeq" id="XP_047764442.1">
    <property type="nucleotide sequence ID" value="XM_047909273.1"/>
</dbReference>
<dbReference type="Proteomes" id="UP000756132">
    <property type="component" value="Chromosome 7"/>
</dbReference>
<feature type="region of interest" description="Disordered" evidence="1">
    <location>
        <begin position="34"/>
        <end position="64"/>
    </location>
</feature>
<protein>
    <submittedName>
        <fullName evidence="2">Uncharacterized protein</fullName>
    </submittedName>
</protein>
<evidence type="ECO:0000313" key="2">
    <source>
        <dbReference type="EMBL" id="UJO20076.1"/>
    </source>
</evidence>
<dbReference type="GeneID" id="71990003"/>
<evidence type="ECO:0000256" key="1">
    <source>
        <dbReference type="SAM" id="MobiDB-lite"/>
    </source>
</evidence>
<accession>A0A9Q8PCN4</accession>
<sequence>MLYYNKALVCIDIAATAAQEAPVETCAENRNTGKEAANIWPMPGVQPESDGNTSRSTQYHVMKA</sequence>
<organism evidence="2 3">
    <name type="scientific">Passalora fulva</name>
    <name type="common">Tomato leaf mold</name>
    <name type="synonym">Cladosporium fulvum</name>
    <dbReference type="NCBI Taxonomy" id="5499"/>
    <lineage>
        <taxon>Eukaryota</taxon>
        <taxon>Fungi</taxon>
        <taxon>Dikarya</taxon>
        <taxon>Ascomycota</taxon>
        <taxon>Pezizomycotina</taxon>
        <taxon>Dothideomycetes</taxon>
        <taxon>Dothideomycetidae</taxon>
        <taxon>Mycosphaerellales</taxon>
        <taxon>Mycosphaerellaceae</taxon>
        <taxon>Fulvia</taxon>
    </lineage>
</organism>
<evidence type="ECO:0000313" key="3">
    <source>
        <dbReference type="Proteomes" id="UP000756132"/>
    </source>
</evidence>
<reference evidence="2" key="2">
    <citation type="journal article" date="2022" name="Microb. Genom.">
        <title>A chromosome-scale genome assembly of the tomato pathogen Cladosporium fulvum reveals a compartmentalized genome architecture and the presence of a dispensable chromosome.</title>
        <authorList>
            <person name="Zaccaron A.Z."/>
            <person name="Chen L.H."/>
            <person name="Samaras A."/>
            <person name="Stergiopoulos I."/>
        </authorList>
    </citation>
    <scope>NUCLEOTIDE SEQUENCE</scope>
    <source>
        <strain evidence="2">Race5_Kim</strain>
    </source>
</reference>
<name>A0A9Q8PCN4_PASFU</name>
<keyword evidence="3" id="KW-1185">Reference proteome</keyword>
<gene>
    <name evidence="2" type="ORF">CLAFUR5_10125</name>
</gene>
<dbReference type="KEGG" id="ffu:CLAFUR5_10125"/>
<proteinExistence type="predicted"/>
<dbReference type="EMBL" id="CP090169">
    <property type="protein sequence ID" value="UJO20076.1"/>
    <property type="molecule type" value="Genomic_DNA"/>
</dbReference>
<reference evidence="2" key="1">
    <citation type="submission" date="2021-12" db="EMBL/GenBank/DDBJ databases">
        <authorList>
            <person name="Zaccaron A."/>
            <person name="Stergiopoulos I."/>
        </authorList>
    </citation>
    <scope>NUCLEOTIDE SEQUENCE</scope>
    <source>
        <strain evidence="2">Race5_Kim</strain>
    </source>
</reference>
<feature type="compositionally biased region" description="Polar residues" evidence="1">
    <location>
        <begin position="49"/>
        <end position="64"/>
    </location>
</feature>